<keyword evidence="1" id="KW-0812">Transmembrane</keyword>
<keyword evidence="1" id="KW-1133">Transmembrane helix</keyword>
<dbReference type="InterPro" id="IPR045339">
    <property type="entry name" value="DUF6534"/>
</dbReference>
<evidence type="ECO:0000259" key="2">
    <source>
        <dbReference type="Pfam" id="PF20152"/>
    </source>
</evidence>
<sequence>MTSSLDPTYGVAFVAFFLATLLYGMGLIQAYLYFHWYPKDRWGIKTTVLCVLITETMQIALFFAALYLHLIDEFGNLAGVDDIFWQDAAQVPCGYLSGFLVQMYFGHCIYILNPKRKLVSLVIVLLGLTSLATAIAATIDTVQIQHSIKSVLITEASVSKAILTTQSAVTLTCDVVITAALTHVLKGTQGGIEVQSTRSIITTLIINAVSRGVLTALCAAVNMILFLVQPNTDYFYLGLVLSGKLYMNSMLATLNTRQHLRRRGENSQGVYSLDAMSGESAQNRSPRPNHVFPSTGVVVLKQTTTTTDDIKTFKAVSDEA</sequence>
<protein>
    <recommendedName>
        <fullName evidence="2">DUF6534 domain-containing protein</fullName>
    </recommendedName>
</protein>
<feature type="transmembrane region" description="Helical" evidence="1">
    <location>
        <begin position="234"/>
        <end position="254"/>
    </location>
</feature>
<keyword evidence="1" id="KW-0472">Membrane</keyword>
<feature type="transmembrane region" description="Helical" evidence="1">
    <location>
        <begin position="159"/>
        <end position="184"/>
    </location>
</feature>
<name>A0AAD6YY70_9AGAR</name>
<feature type="transmembrane region" description="Helical" evidence="1">
    <location>
        <begin position="46"/>
        <end position="68"/>
    </location>
</feature>
<proteinExistence type="predicted"/>
<dbReference type="PANTHER" id="PTHR40465:SF1">
    <property type="entry name" value="DUF6534 DOMAIN-CONTAINING PROTEIN"/>
    <property type="match status" value="1"/>
</dbReference>
<keyword evidence="4" id="KW-1185">Reference proteome</keyword>
<reference evidence="3" key="1">
    <citation type="submission" date="2023-03" db="EMBL/GenBank/DDBJ databases">
        <title>Massive genome expansion in bonnet fungi (Mycena s.s.) driven by repeated elements and novel gene families across ecological guilds.</title>
        <authorList>
            <consortium name="Lawrence Berkeley National Laboratory"/>
            <person name="Harder C.B."/>
            <person name="Miyauchi S."/>
            <person name="Viragh M."/>
            <person name="Kuo A."/>
            <person name="Thoen E."/>
            <person name="Andreopoulos B."/>
            <person name="Lu D."/>
            <person name="Skrede I."/>
            <person name="Drula E."/>
            <person name="Henrissat B."/>
            <person name="Morin E."/>
            <person name="Kohler A."/>
            <person name="Barry K."/>
            <person name="LaButti K."/>
            <person name="Morin E."/>
            <person name="Salamov A."/>
            <person name="Lipzen A."/>
            <person name="Mereny Z."/>
            <person name="Hegedus B."/>
            <person name="Baldrian P."/>
            <person name="Stursova M."/>
            <person name="Weitz H."/>
            <person name="Taylor A."/>
            <person name="Grigoriev I.V."/>
            <person name="Nagy L.G."/>
            <person name="Martin F."/>
            <person name="Kauserud H."/>
        </authorList>
    </citation>
    <scope>NUCLEOTIDE SEQUENCE</scope>
    <source>
        <strain evidence="3">CBHHK002</strain>
    </source>
</reference>
<evidence type="ECO:0000313" key="4">
    <source>
        <dbReference type="Proteomes" id="UP001218218"/>
    </source>
</evidence>
<dbReference type="EMBL" id="JARIHO010000142">
    <property type="protein sequence ID" value="KAJ7301136.1"/>
    <property type="molecule type" value="Genomic_DNA"/>
</dbReference>
<feature type="domain" description="DUF6534" evidence="2">
    <location>
        <begin position="171"/>
        <end position="259"/>
    </location>
</feature>
<comment type="caution">
    <text evidence="3">The sequence shown here is derived from an EMBL/GenBank/DDBJ whole genome shotgun (WGS) entry which is preliminary data.</text>
</comment>
<feature type="transmembrane region" description="Helical" evidence="1">
    <location>
        <begin position="12"/>
        <end position="34"/>
    </location>
</feature>
<dbReference type="AlphaFoldDB" id="A0AAD6YY70"/>
<feature type="transmembrane region" description="Helical" evidence="1">
    <location>
        <begin position="118"/>
        <end position="139"/>
    </location>
</feature>
<gene>
    <name evidence="3" type="ORF">DFH08DRAFT_119698</name>
</gene>
<evidence type="ECO:0000313" key="3">
    <source>
        <dbReference type="EMBL" id="KAJ7301136.1"/>
    </source>
</evidence>
<accession>A0AAD6YY70</accession>
<evidence type="ECO:0000256" key="1">
    <source>
        <dbReference type="SAM" id="Phobius"/>
    </source>
</evidence>
<feature type="transmembrane region" description="Helical" evidence="1">
    <location>
        <begin position="204"/>
        <end position="228"/>
    </location>
</feature>
<organism evidence="3 4">
    <name type="scientific">Mycena albidolilacea</name>
    <dbReference type="NCBI Taxonomy" id="1033008"/>
    <lineage>
        <taxon>Eukaryota</taxon>
        <taxon>Fungi</taxon>
        <taxon>Dikarya</taxon>
        <taxon>Basidiomycota</taxon>
        <taxon>Agaricomycotina</taxon>
        <taxon>Agaricomycetes</taxon>
        <taxon>Agaricomycetidae</taxon>
        <taxon>Agaricales</taxon>
        <taxon>Marasmiineae</taxon>
        <taxon>Mycenaceae</taxon>
        <taxon>Mycena</taxon>
    </lineage>
</organism>
<dbReference type="PANTHER" id="PTHR40465">
    <property type="entry name" value="CHROMOSOME 1, WHOLE GENOME SHOTGUN SEQUENCE"/>
    <property type="match status" value="1"/>
</dbReference>
<feature type="transmembrane region" description="Helical" evidence="1">
    <location>
        <begin position="88"/>
        <end position="106"/>
    </location>
</feature>
<dbReference type="Proteomes" id="UP001218218">
    <property type="component" value="Unassembled WGS sequence"/>
</dbReference>
<dbReference type="Pfam" id="PF20152">
    <property type="entry name" value="DUF6534"/>
    <property type="match status" value="1"/>
</dbReference>